<feature type="transmembrane region" description="Helical" evidence="1">
    <location>
        <begin position="6"/>
        <end position="27"/>
    </location>
</feature>
<dbReference type="STRING" id="1441095.AM592_15595"/>
<protein>
    <submittedName>
        <fullName evidence="2">Transcriptional regulator</fullName>
    </submittedName>
</protein>
<keyword evidence="1" id="KW-0472">Membrane</keyword>
<dbReference type="Proteomes" id="UP000067625">
    <property type="component" value="Chromosome"/>
</dbReference>
<keyword evidence="3" id="KW-1185">Reference proteome</keyword>
<keyword evidence="1" id="KW-1133">Transmembrane helix</keyword>
<dbReference type="AlphaFoldDB" id="A0A0M4FLF3"/>
<evidence type="ECO:0000313" key="2">
    <source>
        <dbReference type="EMBL" id="ALC82854.1"/>
    </source>
</evidence>
<proteinExistence type="predicted"/>
<dbReference type="EMBL" id="CP012600">
    <property type="protein sequence ID" value="ALC82854.1"/>
    <property type="molecule type" value="Genomic_DNA"/>
</dbReference>
<gene>
    <name evidence="2" type="ORF">AM592_15595</name>
</gene>
<evidence type="ECO:0000313" key="3">
    <source>
        <dbReference type="Proteomes" id="UP000067625"/>
    </source>
</evidence>
<accession>A0A0M4FLF3</accession>
<name>A0A0M4FLF3_9BACI</name>
<dbReference type="PATRIC" id="fig|1441095.3.peg.3439"/>
<reference evidence="3" key="1">
    <citation type="submission" date="2015-08" db="EMBL/GenBank/DDBJ databases">
        <title>Genome sequencing project for genomic taxonomy and phylogenomics of Bacillus-like bacteria.</title>
        <authorList>
            <person name="Liu B."/>
            <person name="Wang J."/>
            <person name="Zhu Y."/>
            <person name="Liu G."/>
            <person name="Chen Q."/>
            <person name="Chen Z."/>
            <person name="Lan J."/>
            <person name="Che J."/>
            <person name="Ge C."/>
            <person name="Shi H."/>
            <person name="Pan Z."/>
            <person name="Liu X."/>
        </authorList>
    </citation>
    <scope>NUCLEOTIDE SEQUENCE [LARGE SCALE GENOMIC DNA]</scope>
    <source>
        <strain evidence="3">FJAT-4402</strain>
    </source>
</reference>
<organism evidence="2 3">
    <name type="scientific">Bacillus gobiensis</name>
    <dbReference type="NCBI Taxonomy" id="1441095"/>
    <lineage>
        <taxon>Bacteria</taxon>
        <taxon>Bacillati</taxon>
        <taxon>Bacillota</taxon>
        <taxon>Bacilli</taxon>
        <taxon>Bacillales</taxon>
        <taxon>Bacillaceae</taxon>
        <taxon>Bacillus</taxon>
    </lineage>
</organism>
<dbReference type="RefSeq" id="WP_053604667.1">
    <property type="nucleotide sequence ID" value="NZ_CP012600.1"/>
</dbReference>
<evidence type="ECO:0000256" key="1">
    <source>
        <dbReference type="SAM" id="Phobius"/>
    </source>
</evidence>
<reference evidence="2 3" key="2">
    <citation type="journal article" date="2016" name="Int. J. Syst. Evol. Microbiol.">
        <title>Bacillus gobiensis sp. nov., isolated from a soil sample.</title>
        <authorList>
            <person name="Liu B."/>
            <person name="Liu G.H."/>
            <person name="Cetin S."/>
            <person name="Schumann P."/>
            <person name="Pan Z.Z."/>
            <person name="Chen Q.Q."/>
        </authorList>
    </citation>
    <scope>NUCLEOTIDE SEQUENCE [LARGE SCALE GENOMIC DNA]</scope>
    <source>
        <strain evidence="2 3">FJAT-4402</strain>
    </source>
</reference>
<sequence>MTHDQHVILAILLVAPILLTQSIFLFLDAKKKGAYAWFWGLWALIQFPWPSIFYYFFVVRPYRKKS</sequence>
<feature type="transmembrane region" description="Helical" evidence="1">
    <location>
        <begin position="34"/>
        <end position="57"/>
    </location>
</feature>
<keyword evidence="1" id="KW-0812">Transmembrane</keyword>